<reference evidence="1" key="1">
    <citation type="journal article" date="2020" name="Fungal Divers.">
        <title>Resolving the Mortierellaceae phylogeny through synthesis of multi-gene phylogenetics and phylogenomics.</title>
        <authorList>
            <person name="Vandepol N."/>
            <person name="Liber J."/>
            <person name="Desiro A."/>
            <person name="Na H."/>
            <person name="Kennedy M."/>
            <person name="Barry K."/>
            <person name="Grigoriev I.V."/>
            <person name="Miller A.N."/>
            <person name="O'Donnell K."/>
            <person name="Stajich J.E."/>
            <person name="Bonito G."/>
        </authorList>
    </citation>
    <scope>NUCLEOTIDE SEQUENCE</scope>
    <source>
        <strain evidence="1">NRRL 6426</strain>
    </source>
</reference>
<dbReference type="AlphaFoldDB" id="A0A9P5RFB7"/>
<evidence type="ECO:0000313" key="2">
    <source>
        <dbReference type="Proteomes" id="UP000748756"/>
    </source>
</evidence>
<feature type="non-terminal residue" evidence="1">
    <location>
        <position position="458"/>
    </location>
</feature>
<sequence length="458" mass="50833">MAFYVKHSQDDYASSIRWSRTGGLLEMIEILHRSRPIVERRSCAVMSIMICASLFTSSVSSILSAMVSPTDNAVSPTPFGAITQQLMSSDPMFWTALMDADSTMEETLTLTLNDSRRNPNLRQRTRYIPRTYDYDIACKETTVAIGRTLGYYLITYPTANFSCKAYHFTILDEWFFWDPKDIVNRTLSPDTYMDVTPVITISEPGSMWFPEPVLLGSNSNICFRNTLVNLAAIFFDTFPKDGMVAPPRTDATKCQFGSDESLVLSATFIKFAINHSNDFDKVATSFFDDPTNLPLLQSMSAAIKNGTFLNPTNNATMVMLTKLSANVDFLMCISTFIEGQDDMGLLCTYLVTTMISIKPQQWDPVMVADLKRDSSAPVAANATTSQLNLAIHHFSAGAKSSNSSYSAAHLIKATTDAAEYLASLGHNVFVNREAGAEAEQLYILYDTVKLEDAFEIPT</sequence>
<comment type="caution">
    <text evidence="1">The sequence shown here is derived from an EMBL/GenBank/DDBJ whole genome shotgun (WGS) entry which is preliminary data.</text>
</comment>
<proteinExistence type="predicted"/>
<protein>
    <submittedName>
        <fullName evidence="1">Uncharacterized protein</fullName>
    </submittedName>
</protein>
<dbReference type="EMBL" id="JAAAUQ010002012">
    <property type="protein sequence ID" value="KAF9129212.1"/>
    <property type="molecule type" value="Genomic_DNA"/>
</dbReference>
<name>A0A9P5RFB7_9FUNG</name>
<gene>
    <name evidence="1" type="ORF">BG015_004227</name>
</gene>
<keyword evidence="2" id="KW-1185">Reference proteome</keyword>
<organism evidence="1 2">
    <name type="scientific">Linnemannia schmuckeri</name>
    <dbReference type="NCBI Taxonomy" id="64567"/>
    <lineage>
        <taxon>Eukaryota</taxon>
        <taxon>Fungi</taxon>
        <taxon>Fungi incertae sedis</taxon>
        <taxon>Mucoromycota</taxon>
        <taxon>Mortierellomycotina</taxon>
        <taxon>Mortierellomycetes</taxon>
        <taxon>Mortierellales</taxon>
        <taxon>Mortierellaceae</taxon>
        <taxon>Linnemannia</taxon>
    </lineage>
</organism>
<dbReference type="Proteomes" id="UP000748756">
    <property type="component" value="Unassembled WGS sequence"/>
</dbReference>
<accession>A0A9P5RFB7</accession>
<dbReference type="OrthoDB" id="2387820at2759"/>
<evidence type="ECO:0000313" key="1">
    <source>
        <dbReference type="EMBL" id="KAF9129212.1"/>
    </source>
</evidence>